<name>A0A177A7A0_9PEZI</name>
<feature type="region of interest" description="Disordered" evidence="1">
    <location>
        <begin position="1071"/>
        <end position="1156"/>
    </location>
</feature>
<dbReference type="Gene3D" id="1.25.10.10">
    <property type="entry name" value="Leucine-rich Repeat Variant"/>
    <property type="match status" value="1"/>
</dbReference>
<gene>
    <name evidence="3" type="ORF">VC83_05733</name>
</gene>
<dbReference type="InterPro" id="IPR013721">
    <property type="entry name" value="STAG"/>
</dbReference>
<dbReference type="SUPFAM" id="SSF48371">
    <property type="entry name" value="ARM repeat"/>
    <property type="match status" value="1"/>
</dbReference>
<reference evidence="3" key="1">
    <citation type="submission" date="2016-03" db="EMBL/GenBank/DDBJ databases">
        <title>Updated assembly of Pseudogymnoascus destructans, the fungus causing white-nose syndrome of bats.</title>
        <authorList>
            <person name="Palmer J.M."/>
            <person name="Drees K.P."/>
            <person name="Foster J.T."/>
            <person name="Lindner D.L."/>
        </authorList>
    </citation>
    <scope>NUCLEOTIDE SEQUENCE [LARGE SCALE GENOMIC DNA]</scope>
    <source>
        <strain evidence="3">20631-21</strain>
    </source>
</reference>
<dbReference type="OrthoDB" id="498590at2759"/>
<feature type="compositionally biased region" description="Basic residues" evidence="1">
    <location>
        <begin position="1077"/>
        <end position="1088"/>
    </location>
</feature>
<feature type="region of interest" description="Disordered" evidence="1">
    <location>
        <begin position="981"/>
        <end position="1007"/>
    </location>
</feature>
<evidence type="ECO:0000256" key="1">
    <source>
        <dbReference type="SAM" id="MobiDB-lite"/>
    </source>
</evidence>
<dbReference type="AlphaFoldDB" id="A0A177A7A0"/>
<feature type="region of interest" description="Disordered" evidence="1">
    <location>
        <begin position="1"/>
        <end position="120"/>
    </location>
</feature>
<dbReference type="Pfam" id="PF08514">
    <property type="entry name" value="STAG"/>
    <property type="match status" value="1"/>
</dbReference>
<dbReference type="GeneID" id="36288797"/>
<dbReference type="InterPro" id="IPR020839">
    <property type="entry name" value="SCD"/>
</dbReference>
<dbReference type="EMBL" id="KV441399">
    <property type="protein sequence ID" value="OAF57610.1"/>
    <property type="molecule type" value="Genomic_DNA"/>
</dbReference>
<feature type="compositionally biased region" description="Basic residues" evidence="1">
    <location>
        <begin position="109"/>
        <end position="120"/>
    </location>
</feature>
<dbReference type="PANTHER" id="PTHR11199:SF0">
    <property type="entry name" value="LD34181P-RELATED"/>
    <property type="match status" value="1"/>
</dbReference>
<dbReference type="InterPro" id="IPR056396">
    <property type="entry name" value="HEAT_SCC3-SA"/>
</dbReference>
<organism evidence="3">
    <name type="scientific">Pseudogymnoascus destructans</name>
    <dbReference type="NCBI Taxonomy" id="655981"/>
    <lineage>
        <taxon>Eukaryota</taxon>
        <taxon>Fungi</taxon>
        <taxon>Dikarya</taxon>
        <taxon>Ascomycota</taxon>
        <taxon>Pezizomycotina</taxon>
        <taxon>Leotiomycetes</taxon>
        <taxon>Thelebolales</taxon>
        <taxon>Thelebolaceae</taxon>
        <taxon>Pseudogymnoascus</taxon>
    </lineage>
</organism>
<proteinExistence type="predicted"/>
<dbReference type="PANTHER" id="PTHR11199">
    <property type="entry name" value="STROMAL ANTIGEN"/>
    <property type="match status" value="1"/>
</dbReference>
<feature type="domain" description="SCD" evidence="2">
    <location>
        <begin position="349"/>
        <end position="433"/>
    </location>
</feature>
<dbReference type="eggNOG" id="KOG2011">
    <property type="taxonomic scope" value="Eukaryota"/>
</dbReference>
<dbReference type="Pfam" id="PF21581">
    <property type="entry name" value="SCD"/>
    <property type="match status" value="1"/>
</dbReference>
<dbReference type="GO" id="GO:0008278">
    <property type="term" value="C:cohesin complex"/>
    <property type="evidence" value="ECO:0007669"/>
    <property type="project" value="TreeGrafter"/>
</dbReference>
<dbReference type="Proteomes" id="UP000077154">
    <property type="component" value="Unassembled WGS sequence"/>
</dbReference>
<dbReference type="GO" id="GO:0005634">
    <property type="term" value="C:nucleus"/>
    <property type="evidence" value="ECO:0007669"/>
    <property type="project" value="TreeGrafter"/>
</dbReference>
<dbReference type="InterPro" id="IPR016024">
    <property type="entry name" value="ARM-type_fold"/>
</dbReference>
<dbReference type="InterPro" id="IPR039662">
    <property type="entry name" value="Cohesin_Scc3/SA"/>
</dbReference>
<feature type="compositionally biased region" description="Acidic residues" evidence="1">
    <location>
        <begin position="988"/>
        <end position="1007"/>
    </location>
</feature>
<dbReference type="GO" id="GO:0003682">
    <property type="term" value="F:chromatin binding"/>
    <property type="evidence" value="ECO:0007669"/>
    <property type="project" value="TreeGrafter"/>
</dbReference>
<dbReference type="InterPro" id="IPR011989">
    <property type="entry name" value="ARM-like"/>
</dbReference>
<evidence type="ECO:0000259" key="2">
    <source>
        <dbReference type="PROSITE" id="PS51425"/>
    </source>
</evidence>
<feature type="compositionally biased region" description="Acidic residues" evidence="1">
    <location>
        <begin position="1129"/>
        <end position="1156"/>
    </location>
</feature>
<sequence>MASSAEATTSQRRKSGRAVKVPDKFQPEIESSQNASAGGKRKRSGDDMEGVENGEEQEEEEDESEEEDEDEESEEEEAPVKKKSKPKAAATKSAPVAKKAKVNGSAPHPKSHSMRLPSRAKKLTGKVVFKDNHAEGLYAEIFTSDKSSKDVATQWLGEYDADNTAAMADLVNCVLKCAGCDIKVTEDDINDPDNSPNRLNEIQDEHKEKNVADYPLISKAKSSHAFKVCLTDFFESLMGLMHSTTVLYEDIALIENIHLWITSMSSSFLRPFRHTATVIALACATGLCEVAKSQVQNTADMLTLMEKEEKLGPKANKGRLATYQKNVDKGKQHRETSEGTIKDFFDTVFVHRYRDVDPKIRTDCVEALGQWILILPTTFYEGTFLRYLGWLLSDQNGPTRHEVIKQLERIMKYGELGGIRNFIDRFRPRIVEMATKDAETTVRASAVDLLDMIREKGMLEPDDIDIIGKLIFDSDIRVRKSVVNFFAANIEDLYESKIEDLGGEEALDEAFTLDDENKENPCSGWIKLKALAEVLLNYDDGDAVDEESSQDDDLVISDGTINAAGFESRYSLAAEVLYDKVAELQDWEMLTGYLLFDHSNKQKAGSVSVAVRSAFKLEEKEEVALLEILHAVVKTSLARLGEDHHQKKKGGKSASRVDEDSTARKLAAVLPRLLKLFGSKPKTSTAVLRLEHVLNLGIFQELRQDSTAYATLLHEIKSQFKSHADAHVLREASVALLHAQAFEELGETTEDQMQSLWVDTIDDLRKRFPKSTEISVRGDTKVELVLQLTTTVTRLNRLAGISNPVELFEKAPKKTAKGVRASTMPVIDMLLELVGRGFLDTPDPDIDDEEDKLVISAIQTTLFYFMWKGRALKEAVENAEEVPDVDVDEIKERTETFSDKLISTLSSRAGLDPCRLQATGSILDLYTIFRSILTSRKAEAVLAENDFSHLLTLVRHIAPEVQEEITSIFATAEKHYANKAHKTLEPPADNDDPEDIDSDPEDDDEGLTDAERQVDGLKAELQLCDLTSKLVLAIYARVMDAEGAMEGKLKHRMLRNKRRLGANVAQILAVLEEPNPKKGKKGKASGGKKPKESDVRSKMKSLEIVVDDDEEEEEEEEVDEEERRRRELIDEEGPPSADEADDEQMVEEEDEEILGD</sequence>
<dbReference type="PROSITE" id="PS51425">
    <property type="entry name" value="SCD"/>
    <property type="match status" value="1"/>
</dbReference>
<dbReference type="VEuPathDB" id="FungiDB:GMDG_04231"/>
<accession>A0A177A7A0</accession>
<feature type="compositionally biased region" description="Acidic residues" evidence="1">
    <location>
        <begin position="1105"/>
        <end position="1120"/>
    </location>
</feature>
<dbReference type="RefSeq" id="XP_024322898.1">
    <property type="nucleotide sequence ID" value="XM_024469347.1"/>
</dbReference>
<feature type="compositionally biased region" description="Low complexity" evidence="1">
    <location>
        <begin position="87"/>
        <end position="97"/>
    </location>
</feature>
<evidence type="ECO:0000313" key="3">
    <source>
        <dbReference type="EMBL" id="OAF57610.1"/>
    </source>
</evidence>
<feature type="compositionally biased region" description="Acidic residues" evidence="1">
    <location>
        <begin position="47"/>
        <end position="77"/>
    </location>
</feature>
<feature type="compositionally biased region" description="Basic and acidic residues" evidence="1">
    <location>
        <begin position="1089"/>
        <end position="1101"/>
    </location>
</feature>
<dbReference type="GO" id="GO:0000785">
    <property type="term" value="C:chromatin"/>
    <property type="evidence" value="ECO:0007669"/>
    <property type="project" value="TreeGrafter"/>
</dbReference>
<feature type="compositionally biased region" description="Polar residues" evidence="1">
    <location>
        <begin position="1"/>
        <end position="10"/>
    </location>
</feature>
<dbReference type="Pfam" id="PF24571">
    <property type="entry name" value="HEAT_SCC3-SA"/>
    <property type="match status" value="1"/>
</dbReference>
<dbReference type="GO" id="GO:0007062">
    <property type="term" value="P:sister chromatid cohesion"/>
    <property type="evidence" value="ECO:0007669"/>
    <property type="project" value="UniProtKB-ARBA"/>
</dbReference>
<protein>
    <recommendedName>
        <fullName evidence="2">SCD domain-containing protein</fullName>
    </recommendedName>
</protein>